<evidence type="ECO:0000313" key="3">
    <source>
        <dbReference type="Proteomes" id="UP000283627"/>
    </source>
</evidence>
<dbReference type="Gene3D" id="3.40.50.1820">
    <property type="entry name" value="alpha/beta hydrolase"/>
    <property type="match status" value="1"/>
</dbReference>
<dbReference type="PANTHER" id="PTHR43194:SF2">
    <property type="entry name" value="PEROXISOMAL MEMBRANE PROTEIN LPX1"/>
    <property type="match status" value="1"/>
</dbReference>
<dbReference type="Proteomes" id="UP000283627">
    <property type="component" value="Unassembled WGS sequence"/>
</dbReference>
<protein>
    <submittedName>
        <fullName evidence="2">Epoxide hydrolase</fullName>
    </submittedName>
</protein>
<accession>A0A423KR35</accession>
<dbReference type="InterPro" id="IPR000073">
    <property type="entry name" value="AB_hydrolase_1"/>
</dbReference>
<gene>
    <name evidence="2" type="ORF">BK665_02910</name>
</gene>
<comment type="caution">
    <text evidence="2">The sequence shown here is derived from an EMBL/GenBank/DDBJ whole genome shotgun (WGS) entry which is preliminary data.</text>
</comment>
<feature type="domain" description="AB hydrolase-1" evidence="1">
    <location>
        <begin position="22"/>
        <end position="272"/>
    </location>
</feature>
<dbReference type="InterPro" id="IPR029058">
    <property type="entry name" value="AB_hydrolase_fold"/>
</dbReference>
<dbReference type="AlphaFoldDB" id="A0A423KR35"/>
<dbReference type="SUPFAM" id="SSF53474">
    <property type="entry name" value="alpha/beta-Hydrolases"/>
    <property type="match status" value="1"/>
</dbReference>
<proteinExistence type="predicted"/>
<evidence type="ECO:0000313" key="2">
    <source>
        <dbReference type="EMBL" id="RON57820.1"/>
    </source>
</evidence>
<dbReference type="InterPro" id="IPR000639">
    <property type="entry name" value="Epox_hydrolase-like"/>
</dbReference>
<dbReference type="GO" id="GO:0016787">
    <property type="term" value="F:hydrolase activity"/>
    <property type="evidence" value="ECO:0007669"/>
    <property type="project" value="UniProtKB-KW"/>
</dbReference>
<keyword evidence="2" id="KW-0378">Hydrolase</keyword>
<dbReference type="PANTHER" id="PTHR43194">
    <property type="entry name" value="HYDROLASE ALPHA/BETA FOLD FAMILY"/>
    <property type="match status" value="1"/>
</dbReference>
<name>A0A423KR35_9PSED</name>
<dbReference type="InterPro" id="IPR050228">
    <property type="entry name" value="Carboxylesterase_BioH"/>
</dbReference>
<dbReference type="Pfam" id="PF00561">
    <property type="entry name" value="Abhydrolase_1"/>
    <property type="match status" value="1"/>
</dbReference>
<dbReference type="OrthoDB" id="9780765at2"/>
<dbReference type="EMBL" id="MOBP01000002">
    <property type="protein sequence ID" value="RON57820.1"/>
    <property type="molecule type" value="Genomic_DNA"/>
</dbReference>
<reference evidence="2 3" key="1">
    <citation type="submission" date="2016-10" db="EMBL/GenBank/DDBJ databases">
        <title>Comparative genome analysis of multiple Pseudomonas spp. focuses on biocontrol and plant growth promoting traits.</title>
        <authorList>
            <person name="Tao X.-Y."/>
            <person name="Taylor C.G."/>
        </authorList>
    </citation>
    <scope>NUCLEOTIDE SEQUENCE [LARGE SCALE GENOMIC DNA]</scope>
    <source>
        <strain evidence="2 3">39A2</strain>
    </source>
</reference>
<dbReference type="PRINTS" id="PR00412">
    <property type="entry name" value="EPOXHYDRLASE"/>
</dbReference>
<organism evidence="2 3">
    <name type="scientific">Pseudomonas frederiksbergensis</name>
    <dbReference type="NCBI Taxonomy" id="104087"/>
    <lineage>
        <taxon>Bacteria</taxon>
        <taxon>Pseudomonadati</taxon>
        <taxon>Pseudomonadota</taxon>
        <taxon>Gammaproteobacteria</taxon>
        <taxon>Pseudomonadales</taxon>
        <taxon>Pseudomonadaceae</taxon>
        <taxon>Pseudomonas</taxon>
    </lineage>
</organism>
<evidence type="ECO:0000259" key="1">
    <source>
        <dbReference type="Pfam" id="PF00561"/>
    </source>
</evidence>
<dbReference type="RefSeq" id="WP_123402824.1">
    <property type="nucleotide sequence ID" value="NZ_MOBP01000002.1"/>
</dbReference>
<sequence>MKFSSVTEGFKIAYERSGTGDPVVLLHGWPGDHTDYDHLVPLLCDYADVLVPDLRGFGQSDKHEADPEQIYSGQGQARAVIALMDELGIKNAIVCGYDVGSFISQTIASMRPDLVKALVVSPPLPGAGDRVLELKEAMEFWYTSFHNLELFGTLVDGKRDAARAYLHHFWSHWSGPSYVVDEKRIDHLADVYSPPGAFNASIAWYRSSGNPVTAYATEVAPAAADRLKTPTTILWQETDPIFPITWSDRLDDFFVNYTLQRLPGVGHFTPLEATETFAAAIREWLNK</sequence>